<keyword evidence="10" id="KW-0560">Oxidoreductase</keyword>
<keyword evidence="5" id="KW-0479">Metal-binding</keyword>
<dbReference type="InterPro" id="IPR014430">
    <property type="entry name" value="Scs7"/>
</dbReference>
<keyword evidence="9 14" id="KW-1133">Transmembrane helix</keyword>
<dbReference type="EMBL" id="JBHSDR010000003">
    <property type="protein sequence ID" value="MFC4294213.1"/>
    <property type="molecule type" value="Genomic_DNA"/>
</dbReference>
<gene>
    <name evidence="16" type="ORF">ACFO0A_03980</name>
</gene>
<organism evidence="16 17">
    <name type="scientific">Novosphingobium tardum</name>
    <dbReference type="NCBI Taxonomy" id="1538021"/>
    <lineage>
        <taxon>Bacteria</taxon>
        <taxon>Pseudomonadati</taxon>
        <taxon>Pseudomonadota</taxon>
        <taxon>Alphaproteobacteria</taxon>
        <taxon>Sphingomonadales</taxon>
        <taxon>Sphingomonadaceae</taxon>
        <taxon>Novosphingobium</taxon>
    </lineage>
</organism>
<keyword evidence="11" id="KW-0443">Lipid metabolism</keyword>
<comment type="cofactor">
    <cofactor evidence="1">
        <name>Zn(2+)</name>
        <dbReference type="ChEBI" id="CHEBI:29105"/>
    </cofactor>
</comment>
<protein>
    <submittedName>
        <fullName evidence="16">Sterol desaturase family protein</fullName>
    </submittedName>
</protein>
<comment type="caution">
    <text evidence="16">The sequence shown here is derived from an EMBL/GenBank/DDBJ whole genome shotgun (WGS) entry which is preliminary data.</text>
</comment>
<reference evidence="17" key="1">
    <citation type="journal article" date="2019" name="Int. J. Syst. Evol. Microbiol.">
        <title>The Global Catalogue of Microorganisms (GCM) 10K type strain sequencing project: providing services to taxonomists for standard genome sequencing and annotation.</title>
        <authorList>
            <consortium name="The Broad Institute Genomics Platform"/>
            <consortium name="The Broad Institute Genome Sequencing Center for Infectious Disease"/>
            <person name="Wu L."/>
            <person name="Ma J."/>
        </authorList>
    </citation>
    <scope>NUCLEOTIDE SEQUENCE [LARGE SCALE GENOMIC DNA]</scope>
    <source>
        <strain evidence="17">CGMCC 1.12989</strain>
    </source>
</reference>
<evidence type="ECO:0000256" key="1">
    <source>
        <dbReference type="ARBA" id="ARBA00001947"/>
    </source>
</evidence>
<dbReference type="PANTHER" id="PTHR12863:SF1">
    <property type="entry name" value="FATTY ACID 2-HYDROXYLASE"/>
    <property type="match status" value="1"/>
</dbReference>
<dbReference type="PANTHER" id="PTHR12863">
    <property type="entry name" value="FATTY ACID HYDROXYLASE"/>
    <property type="match status" value="1"/>
</dbReference>
<sequence length="242" mass="27534">MDFKSLVVAYFQHYTILAYLAATAVCVMVFALYPASLLQTAAAVAAGMLIYPLVWHLLHQYVLHGRWMWKSKWLSPTWKRIHYDHHQDPNHLEVLFGALHTTLPTIAIATLPIGWLIGGVGGAAAALATGLLTTCYYEFMHCIQHLAFKPKAKWIQHMKQRHVEHHYFHEDGNYGITNYMWDRILGTYYEKKDIPKRSPTVFNLGYDEEVAKTYPWVKELSGGIASGHPRRRALGKEGADAA</sequence>
<feature type="transmembrane region" description="Helical" evidence="14">
    <location>
        <begin position="113"/>
        <end position="139"/>
    </location>
</feature>
<dbReference type="Pfam" id="PF04116">
    <property type="entry name" value="FA_hydroxylase"/>
    <property type="match status" value="1"/>
</dbReference>
<comment type="subcellular location">
    <subcellularLocation>
        <location evidence="2">Endoplasmic reticulum membrane</location>
        <topology evidence="2">Multi-pass membrane protein</topology>
    </subcellularLocation>
</comment>
<evidence type="ECO:0000256" key="9">
    <source>
        <dbReference type="ARBA" id="ARBA00022989"/>
    </source>
</evidence>
<evidence type="ECO:0000256" key="14">
    <source>
        <dbReference type="SAM" id="Phobius"/>
    </source>
</evidence>
<evidence type="ECO:0000256" key="5">
    <source>
        <dbReference type="ARBA" id="ARBA00022723"/>
    </source>
</evidence>
<evidence type="ECO:0000256" key="11">
    <source>
        <dbReference type="ARBA" id="ARBA00023098"/>
    </source>
</evidence>
<evidence type="ECO:0000259" key="15">
    <source>
        <dbReference type="Pfam" id="PF04116"/>
    </source>
</evidence>
<keyword evidence="12 14" id="KW-0472">Membrane</keyword>
<feature type="transmembrane region" description="Helical" evidence="14">
    <location>
        <begin position="12"/>
        <end position="33"/>
    </location>
</feature>
<accession>A0ABV8RLE6</accession>
<keyword evidence="6" id="KW-0256">Endoplasmic reticulum</keyword>
<keyword evidence="3" id="KW-0444">Lipid biosynthesis</keyword>
<dbReference type="Proteomes" id="UP001595828">
    <property type="component" value="Unassembled WGS sequence"/>
</dbReference>
<evidence type="ECO:0000256" key="3">
    <source>
        <dbReference type="ARBA" id="ARBA00022516"/>
    </source>
</evidence>
<dbReference type="RefSeq" id="WP_379538160.1">
    <property type="nucleotide sequence ID" value="NZ_JBHSDR010000003.1"/>
</dbReference>
<evidence type="ECO:0000313" key="17">
    <source>
        <dbReference type="Proteomes" id="UP001595828"/>
    </source>
</evidence>
<keyword evidence="8" id="KW-0862">Zinc</keyword>
<evidence type="ECO:0000256" key="12">
    <source>
        <dbReference type="ARBA" id="ARBA00023136"/>
    </source>
</evidence>
<evidence type="ECO:0000256" key="7">
    <source>
        <dbReference type="ARBA" id="ARBA00022832"/>
    </source>
</evidence>
<dbReference type="InterPro" id="IPR006694">
    <property type="entry name" value="Fatty_acid_hydroxylase"/>
</dbReference>
<evidence type="ECO:0000256" key="13">
    <source>
        <dbReference type="ARBA" id="ARBA00023160"/>
    </source>
</evidence>
<keyword evidence="4 14" id="KW-0812">Transmembrane</keyword>
<evidence type="ECO:0000256" key="8">
    <source>
        <dbReference type="ARBA" id="ARBA00022833"/>
    </source>
</evidence>
<feature type="domain" description="Fatty acid hydroxylase" evidence="15">
    <location>
        <begin position="46"/>
        <end position="187"/>
    </location>
</feature>
<proteinExistence type="predicted"/>
<keyword evidence="7" id="KW-0276">Fatty acid metabolism</keyword>
<evidence type="ECO:0000256" key="4">
    <source>
        <dbReference type="ARBA" id="ARBA00022692"/>
    </source>
</evidence>
<evidence type="ECO:0000256" key="6">
    <source>
        <dbReference type="ARBA" id="ARBA00022824"/>
    </source>
</evidence>
<evidence type="ECO:0000256" key="2">
    <source>
        <dbReference type="ARBA" id="ARBA00004477"/>
    </source>
</evidence>
<keyword evidence="17" id="KW-1185">Reference proteome</keyword>
<feature type="transmembrane region" description="Helical" evidence="14">
    <location>
        <begin position="40"/>
        <end position="58"/>
    </location>
</feature>
<name>A0ABV8RLE6_9SPHN</name>
<evidence type="ECO:0000256" key="10">
    <source>
        <dbReference type="ARBA" id="ARBA00023002"/>
    </source>
</evidence>
<evidence type="ECO:0000313" key="16">
    <source>
        <dbReference type="EMBL" id="MFC4294213.1"/>
    </source>
</evidence>
<keyword evidence="13" id="KW-0275">Fatty acid biosynthesis</keyword>